<dbReference type="PANTHER" id="PTHR48101:SF4">
    <property type="entry name" value="METHYLMALONYL-COA MUTASE, MITOCHONDRIAL"/>
    <property type="match status" value="1"/>
</dbReference>
<accession>A0A133RZI9</accession>
<dbReference type="EMBL" id="LRQT01000123">
    <property type="protein sequence ID" value="KXA61176.1"/>
    <property type="molecule type" value="Genomic_DNA"/>
</dbReference>
<protein>
    <submittedName>
        <fullName evidence="7">Putative methylmalonyl-CoA mutase, small subunit</fullName>
    </submittedName>
</protein>
<dbReference type="GO" id="GO:0031419">
    <property type="term" value="F:cobalamin binding"/>
    <property type="evidence" value="ECO:0007669"/>
    <property type="project" value="UniProtKB-KW"/>
</dbReference>
<dbReference type="CDD" id="cd03677">
    <property type="entry name" value="MM_CoA_mutase_beta"/>
    <property type="match status" value="1"/>
</dbReference>
<comment type="caution">
    <text evidence="7">The sequence shown here is derived from an EMBL/GenBank/DDBJ whole genome shotgun (WGS) entry which is preliminary data.</text>
</comment>
<dbReference type="InterPro" id="IPR016176">
    <property type="entry name" value="Cbl-dep_enz_cat"/>
</dbReference>
<feature type="domain" description="Methylmalonyl-CoA mutase alpha/beta chain catalytic" evidence="6">
    <location>
        <begin position="51"/>
        <end position="555"/>
    </location>
</feature>
<evidence type="ECO:0000256" key="3">
    <source>
        <dbReference type="ARBA" id="ARBA00022628"/>
    </source>
</evidence>
<comment type="cofactor">
    <cofactor evidence="1">
        <name>adenosylcob(III)alamin</name>
        <dbReference type="ChEBI" id="CHEBI:18408"/>
    </cofactor>
</comment>
<dbReference type="STRING" id="39777.B7L28_09045"/>
<evidence type="ECO:0000313" key="8">
    <source>
        <dbReference type="Proteomes" id="UP000070226"/>
    </source>
</evidence>
<sequence>MSDKKTSKDAERDLLAPVSFDEFEKPTYERWQAEVEKALKGGDFNKKMFTKTYEGITLQPIYTPALHQEKIPKGVYPGAGEFLRGTKASGYIKDSWGVSQYVDESLPKDANHASLYEIVKGGTIHNIRLDEATRHDQDVQVGASVGVGGTSLYTMADCSQLIERFNLKENPLYIETGASAAILLGMLSATVKASKKQTSDLKGLVGADPIGVWAKDGALHMSLDTAFDEMAHTVVWAKDQAPELKTVLVSGDVYANGGANDVQEVAYALATAVCYVRQLAQRNIDIHTIAKSMMFTFSLGANFFMEIAKLRALRVLWARIMEAFGADESDRAVHVHGRTSAFTKTVYDPYVNLLRNTTQAFSGVVGGLNSLEVSPFDQPIRKSDEFSRRIARNIQVMLQTEFELRQPVDPVGGSWYVETLAAELCEKIWDEFQTIESKGGIIAALKEGYPQAQVKTILNERFKNLAFRKDVAVGNNMYANMTEELLDPKPENQETLRQKRVAHLEEYLAGADQDALVKAQATLEASTTEPGALIGLIELGALHKMTIRQIRSALEAGDISSETIEPITAHRWTEQFEALRMRTENYKQRTKDNVKVFLANMGPIPQHKPRADFSTGFFEVAAFEVIKNDGHETTADAAKAARESGADVVVICSTDDTYPELVPPLAKELKETMPNVTVILAGAPSKDLEPVYREAGVDDFISVRANCYAILNTLQDKKGM</sequence>
<evidence type="ECO:0000256" key="1">
    <source>
        <dbReference type="ARBA" id="ARBA00001922"/>
    </source>
</evidence>
<name>A0A133RZI9_9FIRM</name>
<dbReference type="PATRIC" id="fig|39777.7.peg.1961"/>
<gene>
    <name evidence="7" type="ORF">HMPREF3233_01992</name>
</gene>
<organism evidence="7">
    <name type="scientific">Veillonella atypica</name>
    <dbReference type="NCBI Taxonomy" id="39777"/>
    <lineage>
        <taxon>Bacteria</taxon>
        <taxon>Bacillati</taxon>
        <taxon>Bacillota</taxon>
        <taxon>Negativicutes</taxon>
        <taxon>Veillonellales</taxon>
        <taxon>Veillonellaceae</taxon>
        <taxon>Veillonella</taxon>
    </lineage>
</organism>
<evidence type="ECO:0000256" key="2">
    <source>
        <dbReference type="ARBA" id="ARBA00008465"/>
    </source>
</evidence>
<dbReference type="GO" id="GO:0004494">
    <property type="term" value="F:methylmalonyl-CoA mutase activity"/>
    <property type="evidence" value="ECO:0007669"/>
    <property type="project" value="UniProtKB-EC"/>
</dbReference>
<evidence type="ECO:0000259" key="6">
    <source>
        <dbReference type="Pfam" id="PF01642"/>
    </source>
</evidence>
<evidence type="ECO:0000256" key="4">
    <source>
        <dbReference type="ARBA" id="ARBA00023235"/>
    </source>
</evidence>
<dbReference type="Gene3D" id="3.40.50.280">
    <property type="entry name" value="Cobalamin-binding domain"/>
    <property type="match status" value="1"/>
</dbReference>
<reference evidence="7 8" key="1">
    <citation type="submission" date="2016-01" db="EMBL/GenBank/DDBJ databases">
        <authorList>
            <person name="Oliw E.H."/>
        </authorList>
    </citation>
    <scope>NUCLEOTIDE SEQUENCE [LARGE SCALE GENOMIC DNA]</scope>
    <source>
        <strain evidence="7 8">CMW7756B</strain>
    </source>
</reference>
<proteinExistence type="inferred from homology"/>
<keyword evidence="4" id="KW-0413">Isomerase</keyword>
<dbReference type="SUPFAM" id="SSF51703">
    <property type="entry name" value="Cobalamin (vitamin B12)-dependent enzymes"/>
    <property type="match status" value="1"/>
</dbReference>
<keyword evidence="5" id="KW-0170">Cobalt</keyword>
<dbReference type="SUPFAM" id="SSF52242">
    <property type="entry name" value="Cobalamin (vitamin B12)-binding domain"/>
    <property type="match status" value="1"/>
</dbReference>
<comment type="similarity">
    <text evidence="2">Belongs to the methylmalonyl-CoA mutase family.</text>
</comment>
<dbReference type="Proteomes" id="UP000070226">
    <property type="component" value="Unassembled WGS sequence"/>
</dbReference>
<dbReference type="GO" id="GO:0019678">
    <property type="term" value="P:propionate metabolic process, methylmalonyl pathway"/>
    <property type="evidence" value="ECO:0007669"/>
    <property type="project" value="TreeGrafter"/>
</dbReference>
<dbReference type="Gene3D" id="3.20.20.240">
    <property type="entry name" value="Methylmalonyl-CoA mutase"/>
    <property type="match status" value="1"/>
</dbReference>
<dbReference type="InterPro" id="IPR006099">
    <property type="entry name" value="MeMalonylCoA_mutase_a/b_cat"/>
</dbReference>
<evidence type="ECO:0000313" key="7">
    <source>
        <dbReference type="EMBL" id="KXA61176.1"/>
    </source>
</evidence>
<dbReference type="GO" id="GO:0046872">
    <property type="term" value="F:metal ion binding"/>
    <property type="evidence" value="ECO:0007669"/>
    <property type="project" value="InterPro"/>
</dbReference>
<dbReference type="PANTHER" id="PTHR48101">
    <property type="entry name" value="METHYLMALONYL-COA MUTASE, MITOCHONDRIAL-RELATED"/>
    <property type="match status" value="1"/>
</dbReference>
<evidence type="ECO:0000256" key="5">
    <source>
        <dbReference type="ARBA" id="ARBA00023285"/>
    </source>
</evidence>
<dbReference type="GO" id="GO:0005737">
    <property type="term" value="C:cytoplasm"/>
    <property type="evidence" value="ECO:0007669"/>
    <property type="project" value="TreeGrafter"/>
</dbReference>
<dbReference type="InterPro" id="IPR036724">
    <property type="entry name" value="Cobalamin-bd_sf"/>
</dbReference>
<dbReference type="Pfam" id="PF01642">
    <property type="entry name" value="MM_CoA_mutase"/>
    <property type="match status" value="1"/>
</dbReference>
<dbReference type="AlphaFoldDB" id="A0A133RZI9"/>
<dbReference type="RefSeq" id="WP_060808018.1">
    <property type="nucleotide sequence ID" value="NZ_KQ958138.1"/>
</dbReference>
<keyword evidence="3" id="KW-0846">Cobalamin</keyword>